<dbReference type="AlphaFoldDB" id="A0A0E0IVQ9"/>
<sequence length="142" mass="15346">MARGCVLLYVYPTDPPRRGPSEEVQPRKAATSVRPSRGTRRRGSGAVPVAFAIPGRGRHLSRRKRPGRWRQRLLLPTRWGARVAVIGTNLAGGSGGGGGGGGPDRSMITQDRCTAPAPCGSSIQHGQFATLHREEAKRFLRR</sequence>
<keyword evidence="3" id="KW-1185">Reference proteome</keyword>
<dbReference type="HOGENOM" id="CLU_152215_0_0_1"/>
<proteinExistence type="predicted"/>
<evidence type="ECO:0000256" key="1">
    <source>
        <dbReference type="SAM" id="MobiDB-lite"/>
    </source>
</evidence>
<feature type="compositionally biased region" description="Gly residues" evidence="1">
    <location>
        <begin position="90"/>
        <end position="103"/>
    </location>
</feature>
<dbReference type="Proteomes" id="UP000006591">
    <property type="component" value="Chromosome 10"/>
</dbReference>
<protein>
    <submittedName>
        <fullName evidence="2">Uncharacterized protein</fullName>
    </submittedName>
</protein>
<feature type="region of interest" description="Disordered" evidence="1">
    <location>
        <begin position="12"/>
        <end position="46"/>
    </location>
</feature>
<accession>A0A0E0IVQ9</accession>
<organism evidence="2">
    <name type="scientific">Oryza nivara</name>
    <name type="common">Indian wild rice</name>
    <name type="synonym">Oryza sativa f. spontanea</name>
    <dbReference type="NCBI Taxonomy" id="4536"/>
    <lineage>
        <taxon>Eukaryota</taxon>
        <taxon>Viridiplantae</taxon>
        <taxon>Streptophyta</taxon>
        <taxon>Embryophyta</taxon>
        <taxon>Tracheophyta</taxon>
        <taxon>Spermatophyta</taxon>
        <taxon>Magnoliopsida</taxon>
        <taxon>Liliopsida</taxon>
        <taxon>Poales</taxon>
        <taxon>Poaceae</taxon>
        <taxon>BOP clade</taxon>
        <taxon>Oryzoideae</taxon>
        <taxon>Oryzeae</taxon>
        <taxon>Oryzinae</taxon>
        <taxon>Oryza</taxon>
    </lineage>
</organism>
<reference evidence="2" key="2">
    <citation type="submission" date="2018-04" db="EMBL/GenBank/DDBJ databases">
        <title>OnivRS2 (Oryza nivara Reference Sequence Version 2).</title>
        <authorList>
            <person name="Zhang J."/>
            <person name="Kudrna D."/>
            <person name="Lee S."/>
            <person name="Talag J."/>
            <person name="Rajasekar S."/>
            <person name="Welchert J."/>
            <person name="Hsing Y.-I."/>
            <person name="Wing R.A."/>
        </authorList>
    </citation>
    <scope>NUCLEOTIDE SEQUENCE [LARGE SCALE GENOMIC DNA]</scope>
</reference>
<evidence type="ECO:0000313" key="2">
    <source>
        <dbReference type="EnsemblPlants" id="ONIVA10G19260.2"/>
    </source>
</evidence>
<dbReference type="EnsemblPlants" id="ONIVA10G19260.2">
    <property type="protein sequence ID" value="ONIVA10G19260.2"/>
    <property type="gene ID" value="ONIVA10G19260"/>
</dbReference>
<reference evidence="2" key="1">
    <citation type="submission" date="2015-04" db="UniProtKB">
        <authorList>
            <consortium name="EnsemblPlants"/>
        </authorList>
    </citation>
    <scope>IDENTIFICATION</scope>
    <source>
        <strain evidence="2">SL10</strain>
    </source>
</reference>
<evidence type="ECO:0000313" key="3">
    <source>
        <dbReference type="Proteomes" id="UP000006591"/>
    </source>
</evidence>
<name>A0A0E0IVQ9_ORYNI</name>
<dbReference type="Gramene" id="ONIVA10G19260.2">
    <property type="protein sequence ID" value="ONIVA10G19260.2"/>
    <property type="gene ID" value="ONIVA10G19260"/>
</dbReference>
<feature type="compositionally biased region" description="Basic and acidic residues" evidence="1">
    <location>
        <begin position="15"/>
        <end position="26"/>
    </location>
</feature>
<feature type="region of interest" description="Disordered" evidence="1">
    <location>
        <begin position="89"/>
        <end position="110"/>
    </location>
</feature>